<sequence>MTSTLQGNLQGLRLISPALDLSRHSATVHRSSYYYFLSLLIFSIKDVYKINLKISQCLSYWLYRAVQSYLFTHGCTRDSSSMFMEQTPTQ</sequence>
<name>A0AAD6H876_9EURO</name>
<evidence type="ECO:0000313" key="2">
    <source>
        <dbReference type="Proteomes" id="UP001213799"/>
    </source>
</evidence>
<protein>
    <submittedName>
        <fullName evidence="1">Uncharacterized protein</fullName>
    </submittedName>
</protein>
<dbReference type="EMBL" id="JAQJAE010000001">
    <property type="protein sequence ID" value="KAJ5615329.1"/>
    <property type="molecule type" value="Genomic_DNA"/>
</dbReference>
<proteinExistence type="predicted"/>
<keyword evidence="2" id="KW-1185">Reference proteome</keyword>
<accession>A0AAD6H876</accession>
<dbReference type="RefSeq" id="XP_056756496.1">
    <property type="nucleotide sequence ID" value="XM_056891501.1"/>
</dbReference>
<organism evidence="1 2">
    <name type="scientific">Penicillium hordei</name>
    <dbReference type="NCBI Taxonomy" id="40994"/>
    <lineage>
        <taxon>Eukaryota</taxon>
        <taxon>Fungi</taxon>
        <taxon>Dikarya</taxon>
        <taxon>Ascomycota</taxon>
        <taxon>Pezizomycotina</taxon>
        <taxon>Eurotiomycetes</taxon>
        <taxon>Eurotiomycetidae</taxon>
        <taxon>Eurotiales</taxon>
        <taxon>Aspergillaceae</taxon>
        <taxon>Penicillium</taxon>
    </lineage>
</organism>
<gene>
    <name evidence="1" type="ORF">N7537_000443</name>
</gene>
<dbReference type="Proteomes" id="UP001213799">
    <property type="component" value="Unassembled WGS sequence"/>
</dbReference>
<comment type="caution">
    <text evidence="1">The sequence shown here is derived from an EMBL/GenBank/DDBJ whole genome shotgun (WGS) entry which is preliminary data.</text>
</comment>
<reference evidence="1" key="2">
    <citation type="submission" date="2023-01" db="EMBL/GenBank/DDBJ databases">
        <authorList>
            <person name="Petersen C."/>
        </authorList>
    </citation>
    <scope>NUCLEOTIDE SEQUENCE</scope>
    <source>
        <strain evidence="1">IBT 12815</strain>
    </source>
</reference>
<evidence type="ECO:0000313" key="1">
    <source>
        <dbReference type="EMBL" id="KAJ5615329.1"/>
    </source>
</evidence>
<dbReference type="AlphaFoldDB" id="A0AAD6H876"/>
<dbReference type="GeneID" id="81581743"/>
<reference evidence="1" key="1">
    <citation type="journal article" date="2023" name="IMA Fungus">
        <title>Comparative genomic study of the Penicillium genus elucidates a diverse pangenome and 15 lateral gene transfer events.</title>
        <authorList>
            <person name="Petersen C."/>
            <person name="Sorensen T."/>
            <person name="Nielsen M.R."/>
            <person name="Sondergaard T.E."/>
            <person name="Sorensen J.L."/>
            <person name="Fitzpatrick D.A."/>
            <person name="Frisvad J.C."/>
            <person name="Nielsen K.L."/>
        </authorList>
    </citation>
    <scope>NUCLEOTIDE SEQUENCE</scope>
    <source>
        <strain evidence="1">IBT 12815</strain>
    </source>
</reference>